<feature type="compositionally biased region" description="Basic and acidic residues" evidence="13">
    <location>
        <begin position="3490"/>
        <end position="3506"/>
    </location>
</feature>
<feature type="region of interest" description="Disordered" evidence="13">
    <location>
        <begin position="1898"/>
        <end position="1921"/>
    </location>
</feature>
<keyword evidence="7" id="KW-0703">Sarcoplasmic reticulum</keyword>
<feature type="region of interest" description="Disordered" evidence="13">
    <location>
        <begin position="998"/>
        <end position="1022"/>
    </location>
</feature>
<dbReference type="PROSITE" id="PS50853">
    <property type="entry name" value="FN3"/>
    <property type="match status" value="2"/>
</dbReference>
<feature type="region of interest" description="Disordered" evidence="13">
    <location>
        <begin position="1250"/>
        <end position="1308"/>
    </location>
</feature>
<feature type="region of interest" description="Disordered" evidence="13">
    <location>
        <begin position="1862"/>
        <end position="1883"/>
    </location>
</feature>
<evidence type="ECO:0000256" key="4">
    <source>
        <dbReference type="ARBA" id="ARBA00022490"/>
    </source>
</evidence>
<dbReference type="FunFam" id="2.60.40.10:FF:000985">
    <property type="entry name" value="Cardiomyopathy associated 5"/>
    <property type="match status" value="1"/>
</dbReference>
<dbReference type="InterPro" id="IPR043136">
    <property type="entry name" value="B30.2/SPRY_sf"/>
</dbReference>
<feature type="compositionally biased region" description="Basic and acidic residues" evidence="13">
    <location>
        <begin position="713"/>
        <end position="741"/>
    </location>
</feature>
<reference evidence="17" key="1">
    <citation type="submission" date="2025-08" db="UniProtKB">
        <authorList>
            <consortium name="RefSeq"/>
        </authorList>
    </citation>
    <scope>IDENTIFICATION</scope>
</reference>
<feature type="compositionally biased region" description="Polar residues" evidence="13">
    <location>
        <begin position="83"/>
        <end position="118"/>
    </location>
</feature>
<feature type="region of interest" description="Disordered" evidence="13">
    <location>
        <begin position="1428"/>
        <end position="1450"/>
    </location>
</feature>
<dbReference type="Gene3D" id="2.60.40.10">
    <property type="entry name" value="Immunoglobulins"/>
    <property type="match status" value="2"/>
</dbReference>
<feature type="region of interest" description="Disordered" evidence="13">
    <location>
        <begin position="1"/>
        <end position="163"/>
    </location>
</feature>
<evidence type="ECO:0000256" key="8">
    <source>
        <dbReference type="ARBA" id="ARBA00023054"/>
    </source>
</evidence>
<feature type="region of interest" description="Disordered" evidence="13">
    <location>
        <begin position="1060"/>
        <end position="1231"/>
    </location>
</feature>
<keyword evidence="4" id="KW-0963">Cytoplasm</keyword>
<evidence type="ECO:0000259" key="15">
    <source>
        <dbReference type="PROSITE" id="PS50853"/>
    </source>
</evidence>
<feature type="domain" description="B30.2/SPRY" evidence="14">
    <location>
        <begin position="3898"/>
        <end position="4083"/>
    </location>
</feature>
<sequence>MASNDSNHAAESFGSAEDEEASRELETEEESEGEEDETAMETEEEPDARLSDQDEESKIKQECIISDPSFSMVTVQREDSGITWETNSSRFSTPWASEGSQTSGVCSLEGSTVNSPPGNVSFIVDEVKKSRKRTRKSKHGSPSLRRKGNKKRHCLESQDVPVSTKDNPLISEGQALKIEKEKSSIGIYDKTRKKKTASNTPPITGAIYKEYKPLVLRPVYIGTVKYKIKMFNSVKEELIPLQFYGTLPKGYVIKEIHYRKGKDASISLEPDLGNRDSNVVSKTGKLVTPIIKEDKEKELAPPRIGALSKGSKSLTSLFSNEDQKKIHVDSPVNVASVAKHTVSSYSSNDTAEQEIQLSSQQSVPQQSSYEAKTCEIEPSSLTHDISTTVLLETAKEDFKPDSQVTIISKNDTLVLPSLADEVKKEEVFSADHSISLEAEKDSLETVSPGLAASIQEDFSTEKEQLDLTSLERAEPVSGQLTPPHHGIKEDKEENTPEPPISLPEPLVLGEPKKEEKETCLPLAATPEPEDSNFVEEELIELNYPESPLVSEESFPPRLAPEVEQEEEEPILPLVTTSTPEQVVFSEEEREENESVSTESAFVSEYSVPQDLNHELERKEIEPVSPPIAKGISEHAVLSEEENEDFKPSFPATASVSEHSLTPSTTEKTSECESPLFSIATSEQMVLSGEEASESECYTPDSISASEYSIPSHALKESQKKTIDRKSPLKSKGVSEHMILSEEEKEDIGSYFPDVSSASEHSLPPYTSRTPECQSPPLSAATLEHAVLSEEEDIRSEHFTSDSTMTSKYAVPPNETQESQKKVIDDISQFKSQGVSEHMIPSEEEKEDIGSYFPDVSSVSEHSLPPYTSRTPECQSPPLSAATLEHEVLPEEEDIGSEYFTSDSTMTSKYAVPPNETQESRKKVIGDISQFKYQGVSEHMILSEEEKEDIGSCFPDVSSVSEYSLPPYTSRTLECQSPPLSAATLEHAVLLEEDIGSEHFTSDSTMTSKYAVPPSETQESQKKVIDDISQFKSKGVSEYMILSEEERKDIGPYFPDVAPISEHSFPPYTTETTSEYQSPSPSTTPSEHMVLSEEETVEMERYTASPTSASEFSVSSHVTQESQKEEIVHRSPLNLKGASSPMNLPEQEQEDIGPFSPDSAFASEFSFSPYATQEAEKRELERDSPIYLTSPSDHTILSDEDTEEAELFSPDSASQVSIPPYRVPETKENEVEPDSLLTAMSASEYSCFPEADEEEIGSTASTPIPEHLSLSQKQKDELSPVMSAPEDLSLPPLTNKAEKVEIKPDAETTSTSVSEYLILAQKRKTQAALVPEYEDLIPPYLTNESGKGEVKISSSVATTPASLPAKSSMVKEEAKPVVPASQYSISSDSVHAIKKEQELKVSFTPKAADEQMALSKVRKEETVPDFQAATAHVSQDQKMKPQPPTVPESGMKCSIVPELVDEPKKDVKPHLAPTVASELEQRMLSKNEPEVIKPQSPLKEIFLSGPEISSAMKTEIRHDSKITGTPEVPYSSSSGVEKEVEYGPPAPAFSAFPEEIKKEVEPSSSTSTASVTTHDSSLIKLAKEEIQPDSPVTIPIEHPILTKVGKSELGIGLPPPVTSIDKHSIPKEEKITAKGASSPIENTASKCWSEAEKEIKLDSPPSVSSISEHSILSKVETEEIKPGLSVTKTSSPVHSDISKETRVEKEQDLSFSAVLHSEHLILSQKKDSSSEVLGPDLLLSPKLDGEVKEKETELPSLQNVSPASKQTIPKGKNEEIPCSSPKLENLVPEDLVPTPTTMPKISEISSCIGEETQNQEIEPFSPKGVSLGSKEASTCLTEGENLENLQPYTFSFKGLSEELNHLTDFKKEEKQEISPLPPTEDLKSQVMGDISTELNEETCQPDSFHVPQSITEPSKIPSSDLLVEQKKPRKALYSDKAAKSPDVSSSFADKQDLGSKQLSFMKENLPLEESKSFVTTELTDVKETEMKEPLISPKDENWMLEKPERDLPSHHEERILGSVQQDSSGSSGLMTGHLKAALSDKEHTYEIREQVLPHSVGEPLLSLQEPVSTLESSSGNVEALTTETYSFEEIKLTQEPKSIVSVGSVDRNVAEGEQIHSLVGSESLILEKASTEFSRPCKEDSQEEIKQSSEKILQKPVSGPSVEQIKSEIIPSSTKEAHLLAADAESPPSNEKEAQSTTTRLPGEKPLEQSKMAKSKVVDDDTSTVKIPTQRKPISSIQANEEPKPPESPEVTQRLPEQPNAVEPVLSEEKGKKGISSLKSWMSDWFFGSSTLDNKVAKKDLEAKPSQSAEKAVPVMEPKGTILAAPADFNAIEKPVDHPLPETKLITAEESRAALVKPSEGQDFNEKPAFLPNVEDLKQPNSNGEASSEGYGKKETLEYPEEMDINSEATSADGEEHLGIQPYSLMGEKLVMREAKRVVPLHVTDSKRVQKPAISPPSTWKISILKEEPRNDQKEKSLFSFDTVDKVPQQPKSALSNFTSKNITKESEKPESVILPVEESKGSLIDLGEDRLTKEIPKPTSLNISEEEIKLRSVSPTEEKDNLETRSHYLAEKKVIAETQETLAPLELKDNNEIQKAQVTHESRPIKLEESRAAAMLQVCQNEDHKERSKIIVGSEEEKGKEGEKWSHVLSEEKKQQEIPPSSMNVARSKLEESNISLSLSLDDTQPFSLVKVTSFIEKSQTMLSEAHTEIRETKAIGTQPHPLEERKILVEKTRTFIPVDLPYRDELDNHSLLEESNLVLEKSSRDMTGHSEEKGQFTLSELSKGGSADITKESIKQGSSFKESERTLDSSLDETKSLETPHLLSSVKPQTLVLGASPEISTAKKQEKPQSELTQDRHAIQTIKINKDHTTVMPEQSVFVSKHHLEAEEDVHINEPRALESSNYTQFIMNASAISTDETVLTKEIFKEPRDTNAKDEFTVTSKPAGLSEDQKSAFSIISEGCEILNIHAPAFISSVDQEESEQMQDKLEYLEEKASLKTISLHDNSEAFACHKTLKSKLEVSDEKVALLKENKQKETHKIKEEISTDSENSDLAFIQPTIPSEEDYFEKYTLIDYNISPDPEKQKAPQKLHVEEEFSKEVSEETISFPESAEESALEREYDLVELDESFYGPEKDHSKLSHPETQKSLVIQKSADRDTPKGLNRDVDSKSPGMPLFDTVEGVLSRTQIFPTTAKLINPELLEEAPALAFLYKDLYEEAVGEKKKEGETVSEGDSVNSEASFPSRNSDTDDGTGIYFEKYILKDDVLHDTSVTQKDEGQGLEEKPIGKDDLYQPVAAEGEIWGRFGTILGERSLEEEQKAVCREGESVGHVETLDDVEMQKKSPVTEEVRVVTQKISYAIPFEDTHNVLERVDEASSEANEAGDATPEVSLNVPVQVSFPEEEFASGATCIQETLQEEPKMVSPEPQEARLRNSPVQDDYEFAESLNYEVVTEDILSEGLCSDTTPEDVLSQGKESFEHISENEFVREVEQSMPAEPKDFGRERTEQDQLSPELVTEKAQKEPKKSQIDTYCYTCKSPISASDKISGTHKDHEVSTLDTAISAVKVQLAEFLENLQEKSLRIEAFVSEIESFFNTIEENCSKNEKKLEEQNEEMMKKVLAQYDEKAQSFEEVKKKKMEFLHDQMVHFLQSMDTAKDTLETIVREAEELDETVFLTSFEEINERLLSTMESTASLENMPAGFSLFEHYDDSVARSDQMLKRVAVPQPPRLEPQEPNSATCTTIAVYWSMNKEDVVDSFQVYCMEEPQDDQEVNELVEEYRVTVKESYCIFEDLEPDRCYQVWVMAVNFTGCSLPSERAIFRTAPSTPVIRTEDCTVCWNTATVRWRPANPEATETYTLEYCRQHSPEGEGLRSFSGIKGLQLKVNLQPNDNYFFYVRAINAFGTSEQSEAALISTRGTRFLLLRETAHPALQISSNGTVISFAERRRLTEIPSVLGEELPACGQHYWETTVTDCPAYRLGICSSSAVQAGTLGQGETSWYMHCSEPQRYTFFYSGIVSDVHVTEHPARVGILLDCNNQRLLFINAESGQLLFTIRHRFNEGVHPAFALEKPGKCTLHLGIEPPDSARHK</sequence>
<feature type="region of interest" description="Disordered" evidence="13">
    <location>
        <begin position="1515"/>
        <end position="1547"/>
    </location>
</feature>
<feature type="compositionally biased region" description="Basic and acidic residues" evidence="13">
    <location>
        <begin position="1862"/>
        <end position="1871"/>
    </location>
</feature>
<dbReference type="PROSITE" id="PS50188">
    <property type="entry name" value="B302_SPRY"/>
    <property type="match status" value="1"/>
</dbReference>
<evidence type="ECO:0000256" key="10">
    <source>
        <dbReference type="ARBA" id="ARBA00037833"/>
    </source>
</evidence>
<dbReference type="InterPro" id="IPR036116">
    <property type="entry name" value="FN3_sf"/>
</dbReference>
<feature type="region of interest" description="Disordered" evidence="13">
    <location>
        <begin position="3131"/>
        <end position="3173"/>
    </location>
</feature>
<dbReference type="RefSeq" id="XP_023585239.1">
    <property type="nucleotide sequence ID" value="XM_023729471.1"/>
</dbReference>
<feature type="compositionally biased region" description="Basic and acidic residues" evidence="13">
    <location>
        <begin position="3132"/>
        <end position="3144"/>
    </location>
</feature>
<feature type="compositionally biased region" description="Basic and acidic residues" evidence="13">
    <location>
        <begin position="47"/>
        <end position="61"/>
    </location>
</feature>
<feature type="compositionally biased region" description="Basic and acidic residues" evidence="13">
    <location>
        <begin position="3153"/>
        <end position="3168"/>
    </location>
</feature>
<feature type="domain" description="Fibronectin type-III" evidence="15">
    <location>
        <begin position="3824"/>
        <end position="3916"/>
    </location>
</feature>
<evidence type="ECO:0000256" key="9">
    <source>
        <dbReference type="ARBA" id="ARBA00023242"/>
    </source>
</evidence>
<evidence type="ECO:0000256" key="5">
    <source>
        <dbReference type="ARBA" id="ARBA00022553"/>
    </source>
</evidence>
<feature type="compositionally biased region" description="Polar residues" evidence="13">
    <location>
        <begin position="2489"/>
        <end position="2501"/>
    </location>
</feature>
<dbReference type="InterPro" id="IPR013320">
    <property type="entry name" value="ConA-like_dom_sf"/>
</dbReference>
<dbReference type="InterPro" id="IPR050617">
    <property type="entry name" value="E3_ligase_FN3/SPRY"/>
</dbReference>
<keyword evidence="8" id="KW-0175">Coiled coil</keyword>
<feature type="region of interest" description="Disordered" evidence="13">
    <location>
        <begin position="896"/>
        <end position="920"/>
    </location>
</feature>
<dbReference type="SUPFAM" id="SSF57845">
    <property type="entry name" value="B-box zinc-binding domain"/>
    <property type="match status" value="1"/>
</dbReference>
<evidence type="ECO:0000313" key="17">
    <source>
        <dbReference type="RefSeq" id="XP_023585239.1"/>
    </source>
</evidence>
<feature type="region of interest" description="Disordered" evidence="13">
    <location>
        <begin position="2355"/>
        <end position="2415"/>
    </location>
</feature>
<dbReference type="InterPro" id="IPR003877">
    <property type="entry name" value="SPRY_dom"/>
</dbReference>
<feature type="compositionally biased region" description="Polar residues" evidence="13">
    <location>
        <begin position="3233"/>
        <end position="3245"/>
    </location>
</feature>
<feature type="compositionally biased region" description="Basic and acidic residues" evidence="13">
    <location>
        <begin position="1619"/>
        <end position="1631"/>
    </location>
</feature>
<dbReference type="PANTHER" id="PTHR24099">
    <property type="entry name" value="E3 UBIQUITIN-PROTEIN LIGASE TRIM36-RELATED"/>
    <property type="match status" value="1"/>
</dbReference>
<evidence type="ECO:0000256" key="11">
    <source>
        <dbReference type="ARBA" id="ARBA00072756"/>
    </source>
</evidence>
<dbReference type="SUPFAM" id="SSF49899">
    <property type="entry name" value="Concanavalin A-like lectins/glucanases"/>
    <property type="match status" value="1"/>
</dbReference>
<feature type="region of interest" description="Disordered" evidence="13">
    <location>
        <begin position="1614"/>
        <end position="1644"/>
    </location>
</feature>
<dbReference type="STRING" id="127582.A0A2Y9R0Q1"/>
<dbReference type="SMART" id="SM00060">
    <property type="entry name" value="FN3"/>
    <property type="match status" value="2"/>
</dbReference>
<dbReference type="Gene3D" id="3.30.160.60">
    <property type="entry name" value="Classic Zinc Finger"/>
    <property type="match status" value="1"/>
</dbReference>
<feature type="compositionally biased region" description="Polar residues" evidence="13">
    <location>
        <begin position="2223"/>
        <end position="2238"/>
    </location>
</feature>
<dbReference type="InterPro" id="IPR001870">
    <property type="entry name" value="B30.2/SPRY"/>
</dbReference>
<evidence type="ECO:0000256" key="2">
    <source>
        <dbReference type="ARBA" id="ARBA00004369"/>
    </source>
</evidence>
<dbReference type="GeneID" id="101358827"/>
<gene>
    <name evidence="17" type="primary">CMYA5</name>
</gene>
<proteinExistence type="predicted"/>
<dbReference type="CDD" id="cd00063">
    <property type="entry name" value="FN3"/>
    <property type="match status" value="2"/>
</dbReference>
<feature type="compositionally biased region" description="Polar residues" evidence="13">
    <location>
        <begin position="755"/>
        <end position="776"/>
    </location>
</feature>
<dbReference type="GO" id="GO:0048471">
    <property type="term" value="C:perinuclear region of cytoplasm"/>
    <property type="evidence" value="ECO:0007669"/>
    <property type="project" value="UniProtKB-SubCell"/>
</dbReference>
<keyword evidence="16" id="KW-1185">Reference proteome</keyword>
<evidence type="ECO:0000256" key="7">
    <source>
        <dbReference type="ARBA" id="ARBA00022951"/>
    </source>
</evidence>
<feature type="compositionally biased region" description="Polar residues" evidence="13">
    <location>
        <begin position="1066"/>
        <end position="1085"/>
    </location>
</feature>
<dbReference type="FunCoup" id="A0A2Y9R0Q1">
    <property type="interactions" value="703"/>
</dbReference>
<feature type="compositionally biased region" description="Basic and acidic residues" evidence="13">
    <location>
        <begin position="2802"/>
        <end position="2819"/>
    </location>
</feature>
<dbReference type="InterPro" id="IPR013783">
    <property type="entry name" value="Ig-like_fold"/>
</dbReference>
<feature type="region of interest" description="Disordered" evidence="13">
    <location>
        <begin position="345"/>
        <end position="366"/>
    </location>
</feature>
<dbReference type="GO" id="GO:0031430">
    <property type="term" value="C:M band"/>
    <property type="evidence" value="ECO:0007669"/>
    <property type="project" value="UniProtKB-SubCell"/>
</dbReference>
<feature type="compositionally biased region" description="Basic and acidic residues" evidence="13">
    <location>
        <begin position="611"/>
        <end position="621"/>
    </location>
</feature>
<dbReference type="PANTHER" id="PTHR24099:SF7">
    <property type="entry name" value="CARDIOMYOPATHY-ASSOCIATED PROTEIN 5"/>
    <property type="match status" value="1"/>
</dbReference>
<accession>A0A2Y9R0Q1</accession>
<feature type="region of interest" description="Disordered" evidence="13">
    <location>
        <begin position="3490"/>
        <end position="3520"/>
    </location>
</feature>
<feature type="compositionally biased region" description="Acidic residues" evidence="13">
    <location>
        <begin position="16"/>
        <end position="46"/>
    </location>
</feature>
<feature type="compositionally biased region" description="Polar residues" evidence="13">
    <location>
        <begin position="345"/>
        <end position="355"/>
    </location>
</feature>
<evidence type="ECO:0000256" key="1">
    <source>
        <dbReference type="ARBA" id="ARBA00004123"/>
    </source>
</evidence>
<evidence type="ECO:0000313" key="16">
    <source>
        <dbReference type="Proteomes" id="UP000248480"/>
    </source>
</evidence>
<keyword evidence="6" id="KW-0677">Repeat</keyword>
<feature type="region of interest" description="Disordered" evidence="13">
    <location>
        <begin position="2763"/>
        <end position="2823"/>
    </location>
</feature>
<dbReference type="InParanoid" id="A0A2Y9R0Q1"/>
<evidence type="ECO:0000256" key="6">
    <source>
        <dbReference type="ARBA" id="ARBA00022737"/>
    </source>
</evidence>
<evidence type="ECO:0000259" key="14">
    <source>
        <dbReference type="PROSITE" id="PS50188"/>
    </source>
</evidence>
<feature type="compositionally biased region" description="Polar residues" evidence="13">
    <location>
        <begin position="1351"/>
        <end position="1360"/>
    </location>
</feature>
<feature type="region of interest" description="Disordered" evidence="13">
    <location>
        <begin position="1722"/>
        <end position="1798"/>
    </location>
</feature>
<name>A0A2Y9R0Q1_TRIMA</name>
<dbReference type="Gene3D" id="2.60.120.920">
    <property type="match status" value="1"/>
</dbReference>
<dbReference type="KEGG" id="tmu:101358827"/>
<feature type="compositionally biased region" description="Low complexity" evidence="13">
    <location>
        <begin position="356"/>
        <end position="366"/>
    </location>
</feature>
<feature type="region of interest" description="Disordered" evidence="13">
    <location>
        <begin position="788"/>
        <end position="820"/>
    </location>
</feature>
<feature type="region of interest" description="Disordered" evidence="13">
    <location>
        <begin position="1348"/>
        <end position="1376"/>
    </location>
</feature>
<evidence type="ECO:0000256" key="12">
    <source>
        <dbReference type="ARBA" id="ARBA00079016"/>
    </source>
</evidence>
<feature type="region of interest" description="Disordered" evidence="13">
    <location>
        <begin position="2131"/>
        <end position="2272"/>
    </location>
</feature>
<evidence type="ECO:0000256" key="13">
    <source>
        <dbReference type="SAM" id="MobiDB-lite"/>
    </source>
</evidence>
<feature type="compositionally biased region" description="Polar residues" evidence="13">
    <location>
        <begin position="651"/>
        <end position="666"/>
    </location>
</feature>
<dbReference type="FunFam" id="2.60.120.920:FF:000038">
    <property type="entry name" value="cardiomyopathy-associated protein 5"/>
    <property type="match status" value="1"/>
</dbReference>
<feature type="compositionally biased region" description="Polar residues" evidence="13">
    <location>
        <begin position="898"/>
        <end position="907"/>
    </location>
</feature>
<dbReference type="GO" id="GO:0016529">
    <property type="term" value="C:sarcoplasmic reticulum"/>
    <property type="evidence" value="ECO:0007669"/>
    <property type="project" value="UniProtKB-SubCell"/>
</dbReference>
<dbReference type="CTD" id="202333"/>
<evidence type="ECO:0000256" key="3">
    <source>
        <dbReference type="ARBA" id="ARBA00004556"/>
    </source>
</evidence>
<feature type="region of interest" description="Disordered" evidence="13">
    <location>
        <begin position="1682"/>
        <end position="1702"/>
    </location>
</feature>
<dbReference type="SUPFAM" id="SSF49265">
    <property type="entry name" value="Fibronectin type III"/>
    <property type="match status" value="1"/>
</dbReference>
<feature type="compositionally biased region" description="Basic and acidic residues" evidence="13">
    <location>
        <begin position="2134"/>
        <end position="2152"/>
    </location>
</feature>
<dbReference type="FunFam" id="2.60.40.10:FF:001611">
    <property type="entry name" value="cardiomyopathy-associated protein 5"/>
    <property type="match status" value="1"/>
</dbReference>
<feature type="compositionally biased region" description="Polar residues" evidence="13">
    <location>
        <begin position="1103"/>
        <end position="1120"/>
    </location>
</feature>
<dbReference type="Proteomes" id="UP000248480">
    <property type="component" value="Unplaced"/>
</dbReference>
<keyword evidence="9" id="KW-0539">Nucleus</keyword>
<feature type="region of interest" description="Disordered" evidence="13">
    <location>
        <begin position="2488"/>
        <end position="2511"/>
    </location>
</feature>
<feature type="compositionally biased region" description="Basic residues" evidence="13">
    <location>
        <begin position="129"/>
        <end position="153"/>
    </location>
</feature>
<feature type="compositionally biased region" description="Low complexity" evidence="13">
    <location>
        <begin position="1562"/>
        <end position="1575"/>
    </location>
</feature>
<feature type="compositionally biased region" description="Polar residues" evidence="13">
    <location>
        <begin position="856"/>
        <end position="877"/>
    </location>
</feature>
<feature type="compositionally biased region" description="Basic and acidic residues" evidence="13">
    <location>
        <begin position="1295"/>
        <end position="1305"/>
    </location>
</feature>
<protein>
    <recommendedName>
        <fullName evidence="11">Cardiomyopathy-associated protein 5</fullName>
    </recommendedName>
    <alternativeName>
        <fullName evidence="12">Myospryn</fullName>
    </alternativeName>
</protein>
<feature type="region of interest" description="Disordered" evidence="13">
    <location>
        <begin position="472"/>
        <end position="532"/>
    </location>
</feature>
<dbReference type="Pfam" id="PF00622">
    <property type="entry name" value="SPRY"/>
    <property type="match status" value="1"/>
</dbReference>
<feature type="region of interest" description="Disordered" evidence="13">
    <location>
        <begin position="1811"/>
        <end position="1831"/>
    </location>
</feature>
<feature type="domain" description="Fibronectin type-III" evidence="15">
    <location>
        <begin position="3722"/>
        <end position="3823"/>
    </location>
</feature>
<feature type="compositionally biased region" description="Polar residues" evidence="13">
    <location>
        <begin position="1754"/>
        <end position="1766"/>
    </location>
</feature>
<feature type="compositionally biased region" description="Basic and acidic residues" evidence="13">
    <location>
        <begin position="2763"/>
        <end position="2775"/>
    </location>
</feature>
<feature type="region of interest" description="Disordered" evidence="13">
    <location>
        <begin position="1556"/>
        <end position="1575"/>
    </location>
</feature>
<feature type="compositionally biased region" description="Basic and acidic residues" evidence="13">
    <location>
        <begin position="1742"/>
        <end position="1752"/>
    </location>
</feature>
<keyword evidence="5" id="KW-0597">Phosphoprotein</keyword>
<dbReference type="GO" id="GO:0005634">
    <property type="term" value="C:nucleus"/>
    <property type="evidence" value="ECO:0007669"/>
    <property type="project" value="UniProtKB-SubCell"/>
</dbReference>
<feature type="region of interest" description="Disordered" evidence="13">
    <location>
        <begin position="852"/>
        <end position="877"/>
    </location>
</feature>
<feature type="region of interest" description="Disordered" evidence="13">
    <location>
        <begin position="545"/>
        <end position="776"/>
    </location>
</feature>
<feature type="region of interest" description="Disordered" evidence="13">
    <location>
        <begin position="3223"/>
        <end position="3249"/>
    </location>
</feature>
<organism evidence="16 17">
    <name type="scientific">Trichechus manatus latirostris</name>
    <name type="common">Florida manatee</name>
    <dbReference type="NCBI Taxonomy" id="127582"/>
    <lineage>
        <taxon>Eukaryota</taxon>
        <taxon>Metazoa</taxon>
        <taxon>Chordata</taxon>
        <taxon>Craniata</taxon>
        <taxon>Vertebrata</taxon>
        <taxon>Euteleostomi</taxon>
        <taxon>Mammalia</taxon>
        <taxon>Eutheria</taxon>
        <taxon>Afrotheria</taxon>
        <taxon>Sirenia</taxon>
        <taxon>Trichechidae</taxon>
        <taxon>Trichechus</taxon>
    </lineage>
</organism>
<dbReference type="InterPro" id="IPR003961">
    <property type="entry name" value="FN3_dom"/>
</dbReference>
<feature type="compositionally biased region" description="Polar residues" evidence="13">
    <location>
        <begin position="1898"/>
        <end position="1911"/>
    </location>
</feature>
<comment type="subcellular location">
    <subcellularLocation>
        <location evidence="10">Cytoplasm</location>
        <location evidence="10">Myofibril</location>
        <location evidence="10">Sarcomere</location>
        <location evidence="10">M line</location>
    </subcellularLocation>
    <subcellularLocation>
        <location evidence="3">Cytoplasm</location>
        <location evidence="3">Perinuclear region</location>
    </subcellularLocation>
    <subcellularLocation>
        <location evidence="1">Nucleus</location>
    </subcellularLocation>
    <subcellularLocation>
        <location evidence="2">Sarcoplasmic reticulum</location>
    </subcellularLocation>
</comment>
<dbReference type="FunFam" id="3.30.160.60:FF:002044">
    <property type="entry name" value="Cardiomyopathy associated 5"/>
    <property type="match status" value="1"/>
</dbReference>
<feature type="compositionally biased region" description="Basic and acidic residues" evidence="13">
    <location>
        <begin position="1173"/>
        <end position="1183"/>
    </location>
</feature>